<dbReference type="EMBL" id="JANLCK010000003">
    <property type="protein sequence ID" value="MCS5725573.1"/>
    <property type="molecule type" value="Genomic_DNA"/>
</dbReference>
<dbReference type="InterPro" id="IPR009100">
    <property type="entry name" value="AcylCoA_DH/oxidase_NM_dom_sf"/>
</dbReference>
<dbReference type="Pfam" id="PF08028">
    <property type="entry name" value="Acyl-CoA_dh_2"/>
    <property type="match status" value="1"/>
</dbReference>
<dbReference type="RefSeq" id="WP_259526090.1">
    <property type="nucleotide sequence ID" value="NZ_JANLCK010000003.1"/>
</dbReference>
<evidence type="ECO:0000313" key="5">
    <source>
        <dbReference type="EMBL" id="MCS5725573.1"/>
    </source>
</evidence>
<keyword evidence="1" id="KW-0560">Oxidoreductase</keyword>
<proteinExistence type="inferred from homology"/>
<dbReference type="PANTHER" id="PTHR48083">
    <property type="entry name" value="MEDIUM-CHAIN SPECIFIC ACYL-COA DEHYDROGENASE, MITOCHONDRIAL-RELATED"/>
    <property type="match status" value="1"/>
</dbReference>
<dbReference type="PIRSF" id="PIRSF016578">
    <property type="entry name" value="HsaA"/>
    <property type="match status" value="1"/>
</dbReference>
<dbReference type="SUPFAM" id="SSF47203">
    <property type="entry name" value="Acyl-CoA dehydrogenase C-terminal domain-like"/>
    <property type="match status" value="1"/>
</dbReference>
<dbReference type="AlphaFoldDB" id="A0AA42BW71"/>
<dbReference type="Gene3D" id="2.40.110.10">
    <property type="entry name" value="Butyryl-CoA Dehydrogenase, subunit A, domain 2"/>
    <property type="match status" value="1"/>
</dbReference>
<keyword evidence="6" id="KW-1185">Reference proteome</keyword>
<dbReference type="SUPFAM" id="SSF56645">
    <property type="entry name" value="Acyl-CoA dehydrogenase NM domain-like"/>
    <property type="match status" value="1"/>
</dbReference>
<dbReference type="Pfam" id="PF02771">
    <property type="entry name" value="Acyl-CoA_dh_N"/>
    <property type="match status" value="1"/>
</dbReference>
<dbReference type="InterPro" id="IPR037069">
    <property type="entry name" value="AcylCoA_DH/ox_N_sf"/>
</dbReference>
<dbReference type="InterPro" id="IPR036250">
    <property type="entry name" value="AcylCo_DH-like_C"/>
</dbReference>
<sequence length="401" mass="42907">MTITESATESITSGDDVLRAVERIRGPLRENALRAEAEHRVPDESIDLLEQAGVFRLTAPVGHGGLEAPLTDQVRILSAIGRADLSTAWVCSLHTVGTYFVGHYPDEAQHEVFTSPDARVAAIFSPGGTLTPVEGGYRLSGRWPFNTGCRSAAWDALAAAVDEGTPGAGGPPRMLLPLVRVEDLTIEDDWDPSGLAGTGSNAVVAHDVFVPEHRTLPLMEALGGLNLSEATKDSSLYKAAFFPTVLVNSMGAPVGAAQGALDAFLERLPGRKITYTSWVQAEAQITHVELASAATDIKAAELLRDDLARRLTEAAETGRDLSVFERAEIRGECSQVVRLARRAVRTLFDISSASAIQRSVPIQRIHRDLDALSLHAALAINTNFEVHGRVLAGQDAATPFL</sequence>
<dbReference type="InterPro" id="IPR013107">
    <property type="entry name" value="Acyl-CoA_DH_C"/>
</dbReference>
<feature type="domain" description="Acyl-CoA dehydrogenase C-terminal" evidence="4">
    <location>
        <begin position="253"/>
        <end position="378"/>
    </location>
</feature>
<dbReference type="GO" id="GO:0003995">
    <property type="term" value="F:acyl-CoA dehydrogenase activity"/>
    <property type="evidence" value="ECO:0007669"/>
    <property type="project" value="TreeGrafter"/>
</dbReference>
<evidence type="ECO:0000259" key="4">
    <source>
        <dbReference type="Pfam" id="PF08028"/>
    </source>
</evidence>
<evidence type="ECO:0000259" key="3">
    <source>
        <dbReference type="Pfam" id="PF02771"/>
    </source>
</evidence>
<dbReference type="Gene3D" id="1.10.540.10">
    <property type="entry name" value="Acyl-CoA dehydrogenase/oxidase, N-terminal domain"/>
    <property type="match status" value="1"/>
</dbReference>
<comment type="caution">
    <text evidence="5">The sequence shown here is derived from an EMBL/GenBank/DDBJ whole genome shotgun (WGS) entry which is preliminary data.</text>
</comment>
<evidence type="ECO:0000256" key="2">
    <source>
        <dbReference type="ARBA" id="ARBA00049661"/>
    </source>
</evidence>
<evidence type="ECO:0000256" key="1">
    <source>
        <dbReference type="ARBA" id="ARBA00023002"/>
    </source>
</evidence>
<dbReference type="GO" id="GO:0033539">
    <property type="term" value="P:fatty acid beta-oxidation using acyl-CoA dehydrogenase"/>
    <property type="evidence" value="ECO:0007669"/>
    <property type="project" value="TreeGrafter"/>
</dbReference>
<dbReference type="PANTHER" id="PTHR48083:SF2">
    <property type="entry name" value="MEDIUM-CHAIN SPECIFIC ACYL-COA DEHYDROGENASE, MITOCHONDRIAL"/>
    <property type="match status" value="1"/>
</dbReference>
<gene>
    <name evidence="5" type="ORF">N1028_06655</name>
</gene>
<dbReference type="InterPro" id="IPR013786">
    <property type="entry name" value="AcylCoA_DH/ox_N"/>
</dbReference>
<reference evidence="5" key="1">
    <citation type="submission" date="2022-08" db="EMBL/GenBank/DDBJ databases">
        <authorList>
            <person name="Deng Y."/>
            <person name="Han X.-F."/>
            <person name="Zhang Y.-Q."/>
        </authorList>
    </citation>
    <scope>NUCLEOTIDE SEQUENCE</scope>
    <source>
        <strain evidence="5">CPCC 203407</strain>
    </source>
</reference>
<name>A0AA42BW71_9MICO</name>
<accession>A0AA42BW71</accession>
<comment type="similarity">
    <text evidence="2">Belongs to the HpaH/HsaA monooxygenase family.</text>
</comment>
<dbReference type="InterPro" id="IPR046373">
    <property type="entry name" value="Acyl-CoA_Oxase/DH_mid-dom_sf"/>
</dbReference>
<protein>
    <submittedName>
        <fullName evidence="5">Acyl-CoA dehydrogenase family protein</fullName>
    </submittedName>
</protein>
<dbReference type="Gene3D" id="1.20.140.10">
    <property type="entry name" value="Butyryl-CoA Dehydrogenase, subunit A, domain 3"/>
    <property type="match status" value="1"/>
</dbReference>
<dbReference type="GO" id="GO:0050660">
    <property type="term" value="F:flavin adenine dinucleotide binding"/>
    <property type="evidence" value="ECO:0007669"/>
    <property type="project" value="InterPro"/>
</dbReference>
<dbReference type="InterPro" id="IPR050741">
    <property type="entry name" value="Acyl-CoA_dehydrogenase"/>
</dbReference>
<dbReference type="Proteomes" id="UP001165587">
    <property type="component" value="Unassembled WGS sequence"/>
</dbReference>
<organism evidence="5 6">
    <name type="scientific">Herbiconiux oxytropis</name>
    <dbReference type="NCBI Taxonomy" id="2970915"/>
    <lineage>
        <taxon>Bacteria</taxon>
        <taxon>Bacillati</taxon>
        <taxon>Actinomycetota</taxon>
        <taxon>Actinomycetes</taxon>
        <taxon>Micrococcales</taxon>
        <taxon>Microbacteriaceae</taxon>
        <taxon>Herbiconiux</taxon>
    </lineage>
</organism>
<evidence type="ECO:0000313" key="6">
    <source>
        <dbReference type="Proteomes" id="UP001165587"/>
    </source>
</evidence>
<feature type="domain" description="Acyl-CoA dehydrogenase/oxidase N-terminal" evidence="3">
    <location>
        <begin position="29"/>
        <end position="112"/>
    </location>
</feature>
<dbReference type="GO" id="GO:0005737">
    <property type="term" value="C:cytoplasm"/>
    <property type="evidence" value="ECO:0007669"/>
    <property type="project" value="TreeGrafter"/>
</dbReference>